<gene>
    <name evidence="1" type="ORF">KL771_27780</name>
</gene>
<dbReference type="AlphaFoldDB" id="A0A947GK72"/>
<dbReference type="PANTHER" id="PTHR35191:SF1">
    <property type="entry name" value="PROPHAGE SIDE TAIL FIBER PROTEIN HOMOLOG STFQ-RELATED"/>
    <property type="match status" value="1"/>
</dbReference>
<reference evidence="1 2" key="1">
    <citation type="submission" date="2021-06" db="EMBL/GenBank/DDBJ databases">
        <authorList>
            <person name="Grouzdev D.S."/>
            <person name="Koziaeva V."/>
        </authorList>
    </citation>
    <scope>NUCLEOTIDE SEQUENCE [LARGE SCALE GENOMIC DNA]</scope>
    <source>
        <strain evidence="1 2">22</strain>
    </source>
</reference>
<dbReference type="EMBL" id="JAHHZF010000028">
    <property type="protein sequence ID" value="MBT9293284.1"/>
    <property type="molecule type" value="Genomic_DNA"/>
</dbReference>
<dbReference type="Pfam" id="PF12789">
    <property type="entry name" value="PTR"/>
    <property type="match status" value="1"/>
</dbReference>
<evidence type="ECO:0000313" key="1">
    <source>
        <dbReference type="EMBL" id="MBT9293284.1"/>
    </source>
</evidence>
<comment type="caution">
    <text evidence="1">The sequence shown here is derived from an EMBL/GenBank/DDBJ whole genome shotgun (WGS) entry which is preliminary data.</text>
</comment>
<dbReference type="InterPro" id="IPR051934">
    <property type="entry name" value="Phage_Tail_Fiber_Structural"/>
</dbReference>
<proteinExistence type="predicted"/>
<dbReference type="RefSeq" id="WP_261971770.1">
    <property type="nucleotide sequence ID" value="NZ_JAHHZF010000028.1"/>
</dbReference>
<name>A0A947GK72_9HYPH</name>
<sequence length="338" mass="33058">MADPRSANRNYPIPSNENTIEQDFLRLIELVGLIDADLAALIVALAGKSDAGHGHAIGEIIGLATALAGKADAAHNHALSGLSDVTATGAPTGTVLVKTAGGWQAGGLDAAIIQSGTIDAARLPTVTTGLAPLASPAFSGTPTAPTAAAGTNTTQLATTAFVAAAVAALINSSPAALDTLKELATALGNDANFATTVTNALAGKQPLSAVLTAFAALTWTSGDLLYAGAAGALARLPKGSDGQILTLASGLPAWAAAPAAGVPIDVGSGSVGAFIIARKTNSSAASNGSTVSGSNLQATYYDGTSWTGSGSLSGTWRNVSGQSLPGSSGGSGLFQRIS</sequence>
<accession>A0A947GK72</accession>
<protein>
    <submittedName>
        <fullName evidence="1">Uncharacterized protein</fullName>
    </submittedName>
</protein>
<organism evidence="1 2">
    <name type="scientific">Prosthecodimorpha staleyi</name>
    <dbReference type="NCBI Taxonomy" id="2840188"/>
    <lineage>
        <taxon>Bacteria</taxon>
        <taxon>Pseudomonadati</taxon>
        <taxon>Pseudomonadota</taxon>
        <taxon>Alphaproteobacteria</taxon>
        <taxon>Hyphomicrobiales</taxon>
        <taxon>Ancalomicrobiaceae</taxon>
        <taxon>Prosthecodimorpha</taxon>
    </lineage>
</organism>
<evidence type="ECO:0000313" key="2">
    <source>
        <dbReference type="Proteomes" id="UP000766595"/>
    </source>
</evidence>
<dbReference type="Proteomes" id="UP000766595">
    <property type="component" value="Unassembled WGS sequence"/>
</dbReference>
<dbReference type="PANTHER" id="PTHR35191">
    <property type="entry name" value="PROPHAGE SIDE TAIL FIBER PROTEIN HOMOLOG STFQ-RELATED"/>
    <property type="match status" value="1"/>
</dbReference>
<keyword evidence="2" id="KW-1185">Reference proteome</keyword>